<evidence type="ECO:0000259" key="2">
    <source>
        <dbReference type="PROSITE" id="PS51723"/>
    </source>
</evidence>
<dbReference type="Proteomes" id="UP000002772">
    <property type="component" value="Unassembled WGS sequence"/>
</dbReference>
<evidence type="ECO:0000313" key="4">
    <source>
        <dbReference type="Proteomes" id="UP000002772"/>
    </source>
</evidence>
<dbReference type="Gene3D" id="1.10.390.30">
    <property type="entry name" value="Peptidase M60, enhancin-like domain 3"/>
    <property type="match status" value="1"/>
</dbReference>
<dbReference type="SMART" id="SM01276">
    <property type="entry name" value="M60-like"/>
    <property type="match status" value="1"/>
</dbReference>
<name>F8N5N5_9BACT</name>
<dbReference type="RefSeq" id="WP_007576230.1">
    <property type="nucleotide sequence ID" value="NZ_BPTS01000002.1"/>
</dbReference>
<feature type="signal peptide" evidence="1">
    <location>
        <begin position="1"/>
        <end position="24"/>
    </location>
</feature>
<organism evidence="3 4">
    <name type="scientific">Hallella multisaccharivorax DSM 17128</name>
    <dbReference type="NCBI Taxonomy" id="688246"/>
    <lineage>
        <taxon>Bacteria</taxon>
        <taxon>Pseudomonadati</taxon>
        <taxon>Bacteroidota</taxon>
        <taxon>Bacteroidia</taxon>
        <taxon>Bacteroidales</taxon>
        <taxon>Prevotellaceae</taxon>
        <taxon>Hallella</taxon>
    </lineage>
</organism>
<sequence length="1062" mass="119397">MKKNLFPKTLLVSLTLGATLPVLAASLQGSSLQKVQDENQTMKTGVYYIVNDKRVSGTDLHVYVNGTKLWANKFSTEPATHTDVFIFHSKGDGKYTIQSLRNGQYVQTASDNNVVYSTGTSPYQFSVIYQEKSKGTGKSYFNIYNEKDKSDWCWHLDANKHVVRWHPLQSDGNTGYICPSEFRLDEVTTMTTDSIRALLANKTGAVDPTLDTTMYYQIVSEPYSISMRDDYVNGHLSTETFDKDDYLFYWKLIKLSNGRYAFRNAITGKYILNQNGATSKFYTTTTEIGNGFKVKQNLSDPYLLLFEMYDSDNVGIHCPESQGYNPVGWTVGSEANKWLFKVATLDTAKFKTQQAAYAERVDLTTNASTYASLIKTYFTDEACTTVTDEVRNMTDDDLKAKMTAAKLAPELQNVVLKMKDQSWQSYTSGTNWEKKYRIADYNVYSEYNYNNWAQAMGLGNNFGDLTNPTGVTAKDGDNIFIFVGDDIPDGATLGAQLVPLGSRTGNNYELKKGLNIILNRGEKSIFINYIGYTYNKNKKLSDFKPLNIHIEGGKVNGYFDVTKGDTDDDWMKMQDDGLVWAKAFQMKDTMIVMHMPGADVKQYTPVKLFELTELWNSIVSREEYLMGFRGAQKEKCNNLLNATAVDHGYMYASTSGTYYNYNTLGTVLNYDAMNKGDGSLWGPAHEFGHNHQQLINMAGMTEISNNVFSNMILFTSGHVTSRAELCTYTDVDGKRYEGVPESKIQTFADKYAAKKYWFEYGTWGTTQMYYKLYLMFHAAGNDTTFFNKWFHYLRRNKMKNRNTDHCTGPDDYLNFALACCDAAKQDLSSFFQSWGFFYDVKDVVIGDYSNTTMNTTRAQWQAALAKMHTYPKGPGNNMIFIDDHIRKTPATYPGHAAGESRADYNNNVRVGSMGDFGSWDQFCPDSLGQGWANQVSMKTDAQGKRTYTFVPMNNHVVGFKIYSSGDTLIYFANTKTFTIPAAVMKKANNDVKVKVCGSDGSEVDPGVAPSTDIRKVAVTGNAKVNVYTISGILIREGVDAATATDGLVRGVYLVNRKKIVIN</sequence>
<dbReference type="InterPro" id="IPR042279">
    <property type="entry name" value="Pep_M60_3"/>
</dbReference>
<dbReference type="PROSITE" id="PS51723">
    <property type="entry name" value="PEPTIDASE_M60"/>
    <property type="match status" value="1"/>
</dbReference>
<protein>
    <recommendedName>
        <fullName evidence="2">Peptidase M60 domain-containing protein</fullName>
    </recommendedName>
</protein>
<feature type="domain" description="Peptidase M60" evidence="2">
    <location>
        <begin position="464"/>
        <end position="777"/>
    </location>
</feature>
<reference evidence="4" key="1">
    <citation type="journal article" date="2011" name="Stand. Genomic Sci.">
        <title>Non-contiguous finished genome sequence of the opportunistic oral pathogen Prevotella multisaccharivorax type strain (PPPA20).</title>
        <authorList>
            <person name="Pati A."/>
            <person name="Gronow S."/>
            <person name="Lu M."/>
            <person name="Lapidus A."/>
            <person name="Nolan M."/>
            <person name="Lucas S."/>
            <person name="Hammon N."/>
            <person name="Deshpande S."/>
            <person name="Cheng J.F."/>
            <person name="Tapia R."/>
            <person name="Han C."/>
            <person name="Goodwin L."/>
            <person name="Pitluck S."/>
            <person name="Liolios K."/>
            <person name="Pagani I."/>
            <person name="Mavromatis K."/>
            <person name="Mikhailova N."/>
            <person name="Huntemann M."/>
            <person name="Chen A."/>
            <person name="Palaniappan K."/>
            <person name="Land M."/>
            <person name="Hauser L."/>
            <person name="Detter J.C."/>
            <person name="Brambilla E.M."/>
            <person name="Rohde M."/>
            <person name="Goker M."/>
            <person name="Woyke T."/>
            <person name="Bristow J."/>
            <person name="Eisen J.A."/>
            <person name="Markowitz V."/>
            <person name="Hugenholtz P."/>
            <person name="Kyrpides N.C."/>
            <person name="Klenk H.P."/>
            <person name="Ivanova N."/>
        </authorList>
    </citation>
    <scope>NUCLEOTIDE SEQUENCE [LARGE SCALE GENOMIC DNA]</scope>
    <source>
        <strain evidence="4">DSM 17128</strain>
    </source>
</reference>
<keyword evidence="1" id="KW-0732">Signal</keyword>
<dbReference type="HOGENOM" id="CLU_290671_0_0_10"/>
<evidence type="ECO:0000256" key="1">
    <source>
        <dbReference type="SAM" id="SignalP"/>
    </source>
</evidence>
<dbReference type="Gene3D" id="3.40.390.80">
    <property type="entry name" value="Peptidase M60, enhancin-like domain 2"/>
    <property type="match status" value="1"/>
</dbReference>
<accession>F8N5N5</accession>
<gene>
    <name evidence="3" type="ORF">Premu_2847</name>
</gene>
<evidence type="ECO:0000313" key="3">
    <source>
        <dbReference type="EMBL" id="EGN58193.1"/>
    </source>
</evidence>
<feature type="chain" id="PRO_5003375624" description="Peptidase M60 domain-containing protein" evidence="1">
    <location>
        <begin position="25"/>
        <end position="1062"/>
    </location>
</feature>
<dbReference type="InterPro" id="IPR031161">
    <property type="entry name" value="Peptidase_M60_dom"/>
</dbReference>
<keyword evidence="4" id="KW-1185">Reference proteome</keyword>
<dbReference type="Pfam" id="PF13402">
    <property type="entry name" value="Peptidase_M60"/>
    <property type="match status" value="1"/>
</dbReference>
<dbReference type="AlphaFoldDB" id="F8N5N5"/>
<proteinExistence type="predicted"/>
<dbReference type="eggNOG" id="COG4166">
    <property type="taxonomic scope" value="Bacteria"/>
</dbReference>
<dbReference type="STRING" id="688246.Premu_2847"/>
<dbReference type="EMBL" id="GL945017">
    <property type="protein sequence ID" value="EGN58193.1"/>
    <property type="molecule type" value="Genomic_DNA"/>
</dbReference>